<reference evidence="2 3" key="1">
    <citation type="journal article" date="2023" name="Plants (Basel)">
        <title>Bridging the Gap: Combining Genomics and Transcriptomics Approaches to Understand Stylosanthes scabra, an Orphan Legume from the Brazilian Caatinga.</title>
        <authorList>
            <person name="Ferreira-Neto J.R.C."/>
            <person name="da Silva M.D."/>
            <person name="Binneck E."/>
            <person name="de Melo N.F."/>
            <person name="da Silva R.H."/>
            <person name="de Melo A.L.T.M."/>
            <person name="Pandolfi V."/>
            <person name="Bustamante F.O."/>
            <person name="Brasileiro-Vidal A.C."/>
            <person name="Benko-Iseppon A.M."/>
        </authorList>
    </citation>
    <scope>NUCLEOTIDE SEQUENCE [LARGE SCALE GENOMIC DNA]</scope>
    <source>
        <tissue evidence="2">Leaves</tissue>
    </source>
</reference>
<evidence type="ECO:0000313" key="3">
    <source>
        <dbReference type="Proteomes" id="UP001341840"/>
    </source>
</evidence>
<feature type="region of interest" description="Disordered" evidence="1">
    <location>
        <begin position="1"/>
        <end position="47"/>
    </location>
</feature>
<proteinExistence type="predicted"/>
<evidence type="ECO:0000313" key="2">
    <source>
        <dbReference type="EMBL" id="MED6202146.1"/>
    </source>
</evidence>
<dbReference type="Proteomes" id="UP001341840">
    <property type="component" value="Unassembled WGS sequence"/>
</dbReference>
<name>A0ABU6XX99_9FABA</name>
<organism evidence="2 3">
    <name type="scientific">Stylosanthes scabra</name>
    <dbReference type="NCBI Taxonomy" id="79078"/>
    <lineage>
        <taxon>Eukaryota</taxon>
        <taxon>Viridiplantae</taxon>
        <taxon>Streptophyta</taxon>
        <taxon>Embryophyta</taxon>
        <taxon>Tracheophyta</taxon>
        <taxon>Spermatophyta</taxon>
        <taxon>Magnoliopsida</taxon>
        <taxon>eudicotyledons</taxon>
        <taxon>Gunneridae</taxon>
        <taxon>Pentapetalae</taxon>
        <taxon>rosids</taxon>
        <taxon>fabids</taxon>
        <taxon>Fabales</taxon>
        <taxon>Fabaceae</taxon>
        <taxon>Papilionoideae</taxon>
        <taxon>50 kb inversion clade</taxon>
        <taxon>dalbergioids sensu lato</taxon>
        <taxon>Dalbergieae</taxon>
        <taxon>Pterocarpus clade</taxon>
        <taxon>Stylosanthes</taxon>
    </lineage>
</organism>
<accession>A0ABU6XX99</accession>
<dbReference type="EMBL" id="JASCZI010214603">
    <property type="protein sequence ID" value="MED6202146.1"/>
    <property type="molecule type" value="Genomic_DNA"/>
</dbReference>
<sequence>MLAEEFCSVKNREEHPKHDRGINQPPHHAKTKSRHGETWQTTKPRHPHAETWLKRGHPLLHPPLTASWPRYNVSPTRSVALFPPKHLQTTPPPRHSVPLTRSSLAPHTLVMSPSPLVPPFPNHVAGDKQTLKFGVERSLHSLLLQEELRK</sequence>
<protein>
    <submittedName>
        <fullName evidence="2">Uncharacterized protein</fullName>
    </submittedName>
</protein>
<keyword evidence="3" id="KW-1185">Reference proteome</keyword>
<comment type="caution">
    <text evidence="2">The sequence shown here is derived from an EMBL/GenBank/DDBJ whole genome shotgun (WGS) entry which is preliminary data.</text>
</comment>
<feature type="compositionally biased region" description="Basic and acidic residues" evidence="1">
    <location>
        <begin position="10"/>
        <end position="21"/>
    </location>
</feature>
<gene>
    <name evidence="2" type="ORF">PIB30_102431</name>
</gene>
<evidence type="ECO:0000256" key="1">
    <source>
        <dbReference type="SAM" id="MobiDB-lite"/>
    </source>
</evidence>